<feature type="compositionally biased region" description="Polar residues" evidence="1">
    <location>
        <begin position="1"/>
        <end position="13"/>
    </location>
</feature>
<accession>A0A3E2GR33</accession>
<dbReference type="GO" id="GO:0051087">
    <property type="term" value="F:protein-folding chaperone binding"/>
    <property type="evidence" value="ECO:0007669"/>
    <property type="project" value="TreeGrafter"/>
</dbReference>
<name>A0A3E2GR33_SCYLI</name>
<dbReference type="OrthoDB" id="5428015at2759"/>
<feature type="compositionally biased region" description="Low complexity" evidence="1">
    <location>
        <begin position="46"/>
        <end position="63"/>
    </location>
</feature>
<evidence type="ECO:0008006" key="4">
    <source>
        <dbReference type="Google" id="ProtNLM"/>
    </source>
</evidence>
<gene>
    <name evidence="2" type="ORF">B7463_g12777</name>
</gene>
<dbReference type="AlphaFoldDB" id="A0A3E2GR33"/>
<dbReference type="STRING" id="5539.A0A3E2GR33"/>
<sequence length="559" mass="60543">MSFPTQMQQSGHTVTEVHHAHRPSDASSIKTANLPIPGSDIGTRKSSAATTSTVTPVTTVSHFSTRRPVRGTGPIPRPGSSGSLAADDLMRSLKRGESSGQYSNGSSDSPGNSRWGSMISGFWSGRRRDSTATTDYSHSAEGVEIHDPYYKGDISPNKGKLAKMVKEVTSRTTETKSKENDAGRKKSEAGSIGTAKDDSERPLDETPEPVDRVAQRIPDPSGAFESPVKTSINDDGVIDIDVPLPEYLSFETAVSSPSSSGYLSTVGFSNGLEGFEHYARCGPDTETALNVGGWLQRYHPDFALQAVPNQENLIEEIKSAMRAEPTPLILPNPDNTPSDRWIDIGSTIVADTINFTIKRIRYQRFIKVKSQSEQSIPSLAGSFETTTSRYGNPYSSAQLTPAFEIQETCTKDRFIEDSVISMDETLIDAVERIMAQSGQSSVSKTSSACSSRSASRPGDGSRERSDSDAAFGTSPHRHSHATLQATPAIATHRLEIPRNECKKMVLGALEEIVREVAESRKEHSGSGSTDGEHAISGERPESFLREGIRTWLANVEAME</sequence>
<comment type="caution">
    <text evidence="2">The sequence shown here is derived from an EMBL/GenBank/DDBJ whole genome shotgun (WGS) entry which is preliminary data.</text>
</comment>
<feature type="compositionally biased region" description="Basic and acidic residues" evidence="1">
    <location>
        <begin position="15"/>
        <end position="24"/>
    </location>
</feature>
<feature type="region of interest" description="Disordered" evidence="1">
    <location>
        <begin position="435"/>
        <end position="486"/>
    </location>
</feature>
<feature type="region of interest" description="Disordered" evidence="1">
    <location>
        <begin position="517"/>
        <end position="542"/>
    </location>
</feature>
<feature type="non-terminal residue" evidence="2">
    <location>
        <position position="1"/>
    </location>
</feature>
<dbReference type="PANTHER" id="PTHR21634">
    <property type="entry name" value="RE13835P"/>
    <property type="match status" value="1"/>
</dbReference>
<protein>
    <recommendedName>
        <fullName evidence="4">Folliculin-interacting protein N-terminal domain-containing protein</fullName>
    </recommendedName>
</protein>
<evidence type="ECO:0000256" key="1">
    <source>
        <dbReference type="SAM" id="MobiDB-lite"/>
    </source>
</evidence>
<feature type="region of interest" description="Disordered" evidence="1">
    <location>
        <begin position="163"/>
        <end position="230"/>
    </location>
</feature>
<evidence type="ECO:0000313" key="2">
    <source>
        <dbReference type="EMBL" id="RFU23560.1"/>
    </source>
</evidence>
<organism evidence="2 3">
    <name type="scientific">Scytalidium lignicola</name>
    <name type="common">Hyphomycete</name>
    <dbReference type="NCBI Taxonomy" id="5539"/>
    <lineage>
        <taxon>Eukaryota</taxon>
        <taxon>Fungi</taxon>
        <taxon>Dikarya</taxon>
        <taxon>Ascomycota</taxon>
        <taxon>Pezizomycotina</taxon>
        <taxon>Leotiomycetes</taxon>
        <taxon>Leotiomycetes incertae sedis</taxon>
        <taxon>Scytalidium</taxon>
    </lineage>
</organism>
<dbReference type="Proteomes" id="UP000258309">
    <property type="component" value="Unassembled WGS sequence"/>
</dbReference>
<dbReference type="GO" id="GO:0042030">
    <property type="term" value="F:ATPase inhibitor activity"/>
    <property type="evidence" value="ECO:0007669"/>
    <property type="project" value="TreeGrafter"/>
</dbReference>
<dbReference type="EMBL" id="NCSJ02000781">
    <property type="protein sequence ID" value="RFU23560.1"/>
    <property type="molecule type" value="Genomic_DNA"/>
</dbReference>
<feature type="region of interest" description="Disordered" evidence="1">
    <location>
        <begin position="95"/>
        <end position="114"/>
    </location>
</feature>
<feature type="compositionally biased region" description="Low complexity" evidence="1">
    <location>
        <begin position="98"/>
        <end position="109"/>
    </location>
</feature>
<feature type="non-terminal residue" evidence="2">
    <location>
        <position position="559"/>
    </location>
</feature>
<proteinExistence type="predicted"/>
<keyword evidence="3" id="KW-1185">Reference proteome</keyword>
<feature type="region of interest" description="Disordered" evidence="1">
    <location>
        <begin position="1"/>
        <end position="85"/>
    </location>
</feature>
<evidence type="ECO:0000313" key="3">
    <source>
        <dbReference type="Proteomes" id="UP000258309"/>
    </source>
</evidence>
<feature type="compositionally biased region" description="Low complexity" evidence="1">
    <location>
        <begin position="437"/>
        <end position="455"/>
    </location>
</feature>
<dbReference type="GO" id="GO:0005737">
    <property type="term" value="C:cytoplasm"/>
    <property type="evidence" value="ECO:0007669"/>
    <property type="project" value="TreeGrafter"/>
</dbReference>
<feature type="compositionally biased region" description="Basic and acidic residues" evidence="1">
    <location>
        <begin position="195"/>
        <end position="214"/>
    </location>
</feature>
<feature type="compositionally biased region" description="Basic and acidic residues" evidence="1">
    <location>
        <begin position="164"/>
        <end position="188"/>
    </location>
</feature>
<dbReference type="PANTHER" id="PTHR21634:SF9">
    <property type="entry name" value="RE13835P"/>
    <property type="match status" value="1"/>
</dbReference>
<reference evidence="2 3" key="1">
    <citation type="submission" date="2018-05" db="EMBL/GenBank/DDBJ databases">
        <title>Draft genome sequence of Scytalidium lignicola DSM 105466, a ubiquitous saprotrophic fungus.</title>
        <authorList>
            <person name="Buettner E."/>
            <person name="Gebauer A.M."/>
            <person name="Hofrichter M."/>
            <person name="Liers C."/>
            <person name="Kellner H."/>
        </authorList>
    </citation>
    <scope>NUCLEOTIDE SEQUENCE [LARGE SCALE GENOMIC DNA]</scope>
    <source>
        <strain evidence="2 3">DSM 105466</strain>
    </source>
</reference>